<name>A0AA40ATK4_9PEZI</name>
<dbReference type="AlphaFoldDB" id="A0AA40ATK4"/>
<organism evidence="1 2">
    <name type="scientific">Lasiosphaeria miniovina</name>
    <dbReference type="NCBI Taxonomy" id="1954250"/>
    <lineage>
        <taxon>Eukaryota</taxon>
        <taxon>Fungi</taxon>
        <taxon>Dikarya</taxon>
        <taxon>Ascomycota</taxon>
        <taxon>Pezizomycotina</taxon>
        <taxon>Sordariomycetes</taxon>
        <taxon>Sordariomycetidae</taxon>
        <taxon>Sordariales</taxon>
        <taxon>Lasiosphaeriaceae</taxon>
        <taxon>Lasiosphaeria</taxon>
    </lineage>
</organism>
<dbReference type="RefSeq" id="XP_060297695.1">
    <property type="nucleotide sequence ID" value="XM_060445074.1"/>
</dbReference>
<comment type="caution">
    <text evidence="1">The sequence shown here is derived from an EMBL/GenBank/DDBJ whole genome shotgun (WGS) entry which is preliminary data.</text>
</comment>
<dbReference type="EMBL" id="JAUIRO010000003">
    <property type="protein sequence ID" value="KAK0721771.1"/>
    <property type="molecule type" value="Genomic_DNA"/>
</dbReference>
<proteinExistence type="predicted"/>
<keyword evidence="2" id="KW-1185">Reference proteome</keyword>
<sequence length="193" mass="21470">MASSDSEGCSMCTTYYFARPAQNQHAFTPQLRPRLVTQMQQFDAWGRLQETVDLFSVGFLTSRLRRDIRSFVTENNPPPNLIMTREMIRSAQNGAPGKDEPEAALAGAAAWEMHRCRVAGASHAAIFWTDGRCWKAIRNGEGMYSITEDSATETRWSWTRSTQDSRELELKAANTAPALALLTPGSPGTLRVL</sequence>
<evidence type="ECO:0000313" key="2">
    <source>
        <dbReference type="Proteomes" id="UP001172101"/>
    </source>
</evidence>
<evidence type="ECO:0000313" key="1">
    <source>
        <dbReference type="EMBL" id="KAK0721771.1"/>
    </source>
</evidence>
<dbReference type="Proteomes" id="UP001172101">
    <property type="component" value="Unassembled WGS sequence"/>
</dbReference>
<gene>
    <name evidence="1" type="ORF">B0T26DRAFT_749256</name>
</gene>
<dbReference type="GeneID" id="85328344"/>
<accession>A0AA40ATK4</accession>
<reference evidence="1" key="1">
    <citation type="submission" date="2023-06" db="EMBL/GenBank/DDBJ databases">
        <title>Genome-scale phylogeny and comparative genomics of the fungal order Sordariales.</title>
        <authorList>
            <consortium name="Lawrence Berkeley National Laboratory"/>
            <person name="Hensen N."/>
            <person name="Bonometti L."/>
            <person name="Westerberg I."/>
            <person name="Brannstrom I.O."/>
            <person name="Guillou S."/>
            <person name="Cros-Aarteil S."/>
            <person name="Calhoun S."/>
            <person name="Haridas S."/>
            <person name="Kuo A."/>
            <person name="Mondo S."/>
            <person name="Pangilinan J."/>
            <person name="Riley R."/>
            <person name="LaButti K."/>
            <person name="Andreopoulos B."/>
            <person name="Lipzen A."/>
            <person name="Chen C."/>
            <person name="Yanf M."/>
            <person name="Daum C."/>
            <person name="Ng V."/>
            <person name="Clum A."/>
            <person name="Steindorff A."/>
            <person name="Ohm R."/>
            <person name="Martin F."/>
            <person name="Silar P."/>
            <person name="Natvig D."/>
            <person name="Lalanne C."/>
            <person name="Gautier V."/>
            <person name="Ament-velasquez S.L."/>
            <person name="Kruys A."/>
            <person name="Hutchinson M.I."/>
            <person name="Powell A.J."/>
            <person name="Barry K."/>
            <person name="Miller A.N."/>
            <person name="Grigoriev I.V."/>
            <person name="Debuchy R."/>
            <person name="Gladieux P."/>
            <person name="Thoren M.H."/>
            <person name="Johannesson H."/>
        </authorList>
    </citation>
    <scope>NUCLEOTIDE SEQUENCE</scope>
    <source>
        <strain evidence="1">SMH2392-1A</strain>
    </source>
</reference>
<protein>
    <submittedName>
        <fullName evidence="1">Uncharacterized protein</fullName>
    </submittedName>
</protein>